<evidence type="ECO:0000256" key="3">
    <source>
        <dbReference type="PROSITE-ProRule" id="PRU00703"/>
    </source>
</evidence>
<keyword evidence="9" id="KW-1185">Reference proteome</keyword>
<dbReference type="InterPro" id="IPR051676">
    <property type="entry name" value="UPF0053_domain"/>
</dbReference>
<keyword evidence="3" id="KW-0129">CBS domain</keyword>
<dbReference type="PANTHER" id="PTHR43099">
    <property type="entry name" value="UPF0053 PROTEIN YRKA"/>
    <property type="match status" value="1"/>
</dbReference>
<evidence type="ECO:0000256" key="5">
    <source>
        <dbReference type="SAM" id="Phobius"/>
    </source>
</evidence>
<protein>
    <submittedName>
        <fullName evidence="8">CBS domain containing-hemolysin-like protein</fullName>
    </submittedName>
</protein>
<dbReference type="EMBL" id="OBQF01000001">
    <property type="protein sequence ID" value="SOC38435.1"/>
    <property type="molecule type" value="Genomic_DNA"/>
</dbReference>
<accession>A0A285U939</accession>
<feature type="transmembrane region" description="Helical" evidence="5">
    <location>
        <begin position="6"/>
        <end position="29"/>
    </location>
</feature>
<evidence type="ECO:0000313" key="9">
    <source>
        <dbReference type="Proteomes" id="UP000219412"/>
    </source>
</evidence>
<proteinExistence type="predicted"/>
<dbReference type="PROSITE" id="PS51846">
    <property type="entry name" value="CNNM"/>
    <property type="match status" value="1"/>
</dbReference>
<dbReference type="PROSITE" id="PS51371">
    <property type="entry name" value="CBS"/>
    <property type="match status" value="1"/>
</dbReference>
<evidence type="ECO:0000256" key="2">
    <source>
        <dbReference type="ARBA" id="ARBA00022475"/>
    </source>
</evidence>
<dbReference type="RefSeq" id="WP_097038612.1">
    <property type="nucleotide sequence ID" value="NZ_OBQF01000001.1"/>
</dbReference>
<dbReference type="SUPFAM" id="SSF54631">
    <property type="entry name" value="CBS-domain pair"/>
    <property type="match status" value="1"/>
</dbReference>
<keyword evidence="2" id="KW-1003">Cell membrane</keyword>
<evidence type="ECO:0000259" key="6">
    <source>
        <dbReference type="PROSITE" id="PS51371"/>
    </source>
</evidence>
<evidence type="ECO:0000256" key="4">
    <source>
        <dbReference type="PROSITE-ProRule" id="PRU01193"/>
    </source>
</evidence>
<feature type="domain" description="CNNM transmembrane" evidence="7">
    <location>
        <begin position="1"/>
        <end position="203"/>
    </location>
</feature>
<dbReference type="GO" id="GO:0005886">
    <property type="term" value="C:plasma membrane"/>
    <property type="evidence" value="ECO:0007669"/>
    <property type="project" value="UniProtKB-SubCell"/>
</dbReference>
<sequence length="345" mass="37095">MTNPWIVLSATILLIVLSAFFVIIEFALLGARRHRLEEAAVNSRGARAALRSVNELTIMLAGAQLGITACTFALGAITKPAVDSWLSPLLADIGLPIWLAGGASFFLSLLIVTFLHLVVGEMAPKSWAIAHPELSATIVGLPARGFIWLFRPLLTWVNEIANRLVKASGVEPVDSAAVGGQDAATLRYLVEHSANVGALDASFRTPISGALELETLKVDDLVTADSDATSVKSDATAHDIQKATESTGHKRILIMDDDKATPGIVHVRDTLLEPPGRSVKDLSRPAFVLQRGTLVHEALTTMRKSSEQFAVIMDGSEFIGIVTINDILDKILPRVADRRSESRSK</sequence>
<gene>
    <name evidence="8" type="ORF">SAMN05878391_0412</name>
</gene>
<keyword evidence="4 5" id="KW-0812">Transmembrane</keyword>
<reference evidence="9" key="1">
    <citation type="submission" date="2017-08" db="EMBL/GenBank/DDBJ databases">
        <authorList>
            <person name="Varghese N."/>
            <person name="Submissions S."/>
        </authorList>
    </citation>
    <scope>NUCLEOTIDE SEQUENCE [LARGE SCALE GENOMIC DNA]</scope>
    <source>
        <strain evidence="9">DSM 23173</strain>
    </source>
</reference>
<evidence type="ECO:0000259" key="7">
    <source>
        <dbReference type="PROSITE" id="PS51846"/>
    </source>
</evidence>
<dbReference type="PANTHER" id="PTHR43099:SF5">
    <property type="entry name" value="HLYC_CORC FAMILY TRANSPORTER"/>
    <property type="match status" value="1"/>
</dbReference>
<dbReference type="Pfam" id="PF00571">
    <property type="entry name" value="CBS"/>
    <property type="match status" value="1"/>
</dbReference>
<comment type="subcellular location">
    <subcellularLocation>
        <location evidence="1">Cell membrane</location>
        <topology evidence="1">Multi-pass membrane protein</topology>
    </subcellularLocation>
</comment>
<dbReference type="Gene3D" id="3.10.580.10">
    <property type="entry name" value="CBS-domain"/>
    <property type="match status" value="1"/>
</dbReference>
<dbReference type="Proteomes" id="UP000219412">
    <property type="component" value="Unassembled WGS sequence"/>
</dbReference>
<dbReference type="InterPro" id="IPR002550">
    <property type="entry name" value="CNNM"/>
</dbReference>
<name>A0A285U939_9STAP</name>
<feature type="domain" description="CBS" evidence="6">
    <location>
        <begin position="282"/>
        <end position="341"/>
    </location>
</feature>
<evidence type="ECO:0000313" key="8">
    <source>
        <dbReference type="EMBL" id="SOC38435.1"/>
    </source>
</evidence>
<dbReference type="OrthoDB" id="9798188at2"/>
<dbReference type="AlphaFoldDB" id="A0A285U939"/>
<organism evidence="8 9">
    <name type="scientific">Salinicoccus kekensis</name>
    <dbReference type="NCBI Taxonomy" id="714307"/>
    <lineage>
        <taxon>Bacteria</taxon>
        <taxon>Bacillati</taxon>
        <taxon>Bacillota</taxon>
        <taxon>Bacilli</taxon>
        <taxon>Bacillales</taxon>
        <taxon>Staphylococcaceae</taxon>
        <taxon>Salinicoccus</taxon>
    </lineage>
</organism>
<keyword evidence="4 5" id="KW-1133">Transmembrane helix</keyword>
<feature type="transmembrane region" description="Helical" evidence="5">
    <location>
        <begin position="56"/>
        <end position="77"/>
    </location>
</feature>
<keyword evidence="4 5" id="KW-0472">Membrane</keyword>
<evidence type="ECO:0000256" key="1">
    <source>
        <dbReference type="ARBA" id="ARBA00004651"/>
    </source>
</evidence>
<dbReference type="InterPro" id="IPR000644">
    <property type="entry name" value="CBS_dom"/>
</dbReference>
<feature type="transmembrane region" description="Helical" evidence="5">
    <location>
        <begin position="97"/>
        <end position="119"/>
    </location>
</feature>
<dbReference type="Pfam" id="PF01595">
    <property type="entry name" value="CNNM"/>
    <property type="match status" value="1"/>
</dbReference>
<dbReference type="InterPro" id="IPR046342">
    <property type="entry name" value="CBS_dom_sf"/>
</dbReference>